<protein>
    <submittedName>
        <fullName evidence="1">Uncharacterized protein</fullName>
    </submittedName>
</protein>
<gene>
    <name evidence="1" type="ORF">UFOVP1604_245</name>
</gene>
<accession>A0A6J5SUD4</accession>
<organism evidence="1">
    <name type="scientific">uncultured Caudovirales phage</name>
    <dbReference type="NCBI Taxonomy" id="2100421"/>
    <lineage>
        <taxon>Viruses</taxon>
        <taxon>Duplodnaviria</taxon>
        <taxon>Heunggongvirae</taxon>
        <taxon>Uroviricota</taxon>
        <taxon>Caudoviricetes</taxon>
        <taxon>Peduoviridae</taxon>
        <taxon>Maltschvirus</taxon>
        <taxon>Maltschvirus maltsch</taxon>
    </lineage>
</organism>
<evidence type="ECO:0000313" key="1">
    <source>
        <dbReference type="EMBL" id="CAB4219162.1"/>
    </source>
</evidence>
<dbReference type="EMBL" id="LR797474">
    <property type="protein sequence ID" value="CAB4219162.1"/>
    <property type="molecule type" value="Genomic_DNA"/>
</dbReference>
<proteinExistence type="predicted"/>
<reference evidence="1" key="1">
    <citation type="submission" date="2020-05" db="EMBL/GenBank/DDBJ databases">
        <authorList>
            <person name="Chiriac C."/>
            <person name="Salcher M."/>
            <person name="Ghai R."/>
            <person name="Kavagutti S V."/>
        </authorList>
    </citation>
    <scope>NUCLEOTIDE SEQUENCE</scope>
</reference>
<sequence>MRYVISADQYFSQGAEPVNEKLIQYFESIPESFWTALDAVDFSKLSKPRTPNHSEEEIFEHQVFLLENFEDINDIIKKEDFLVRQGYDTIKLRLNESYLHTVQLINEGVMSSVMNFVKALVADPDPVEMGLNILRLVLDVIGIVPFTWAGFPIDVVANILSAIISLYKGEYVSMILSVIAAIDVTKTSNFLKTIKWLPKPALSLLEKLTKILCRTGSSATEIGPAVLALKNGIRTLGDKSVSGIIVSLFKGVANFFGTVAVGVLKFVTNFIKTVFNLVPIVGKYGVKAVQAFERLGLEAQLALFGRNFETAAKLLGEEATKKEIAKGADKLADTVVSKKGDEYAATSPQGKAILNSTAYKDFDPAVITAYAKEGGYSADLLKAVEQDKKFMASIAGQPEALQQVAKAAKVENELIGASVDAIDQIVKKDPNLAEYFAKKYDWKPSGEYITQLAKDGKVDDIRKVFKTMLTDPAVAKNLSKAEVRAFTPWATKPEIFIKGVKNFDNTVYVLAKLTKAGGALATRGVTLKRLLNFISRLAWQRYGGWDCIKQLATAKASSTTTGLLGGALTPAVNEEDSVSTGDATVDANNAAANNAAAAQAQLTNPETKTSVESSDLEEVIKKNDENIKKAKANGGKTNCKLMEDAVKATVGAHCANFPGSTAMLGGKSDMSDPKDAAEFQKKSTEYTKQILKSMGLDDTIDAQHALDSQALSTKAALADVWDFKTGTVSLNMEDASRMREYLQEGVKDGSWSQEEADAAEKLALEEIKNGTPPELKLPNNQTNEGLFRTKTFNFA</sequence>
<name>A0A6J5SUD4_9CAUD</name>